<sequence>MHPVLESQDIQKEIFRHLQVDGESRWQDVEERKLQRQTLLNAALSGRTFKEQALAALWYCLTDIYCLLKLIPASCQLHVQPFGVSEWVLMEPLKDESFTRLNVYAPLVRHLCYTEPHDINPTTITQLSDFLQGKPLLPNLKFLLAWPTRSNEAILFLSPSLRRIYVNHPWTDVDALSPAAWHFIATIPQRAPFVDDLEILAYAPQSSWERLASLKHLRWLQVVLPRNEGLDIFAVFDQLGRIPTLELFHIVSTGPGVISRPRKPVEPVGVRWAFPVLQDFSFIGGLREMTELLKRTRSERVLKVAYGYAYRSTDEPNDAQEREEWDAVITSLVRQYPTTCTDLLFFDETAPDQALSPTIDVRSLRLLEGLSNLTYLSFEGIPCLNITDRDVDSMARAWPRLVTFSLSSINGSEPNGDLSLASMHSLARHCPKLKNLSLGVQHATMPRDHQHNTLDSPSQLEEFLFASRIVGSAEELALSVRMIFPRLKKISSWDTKCHGYLGGWNAFKGHCEDMVAEYLAR</sequence>
<comment type="caution">
    <text evidence="1">The sequence shown here is derived from an EMBL/GenBank/DDBJ whole genome shotgun (WGS) entry which is preliminary data.</text>
</comment>
<dbReference type="RefSeq" id="XP_002910175.1">
    <property type="nucleotide sequence ID" value="XM_002910129.1"/>
</dbReference>
<dbReference type="EMBL" id="AACS02000012">
    <property type="protein sequence ID" value="EFI26681.1"/>
    <property type="molecule type" value="Genomic_DNA"/>
</dbReference>
<gene>
    <name evidence="1" type="ORF">CC1G_15452</name>
</gene>
<name>D6RQP4_COPC7</name>
<dbReference type="KEGG" id="cci:CC1G_15452"/>
<dbReference type="Gene3D" id="3.80.10.10">
    <property type="entry name" value="Ribonuclease Inhibitor"/>
    <property type="match status" value="1"/>
</dbReference>
<keyword evidence="2" id="KW-1185">Reference proteome</keyword>
<dbReference type="eggNOG" id="ENOG502RBN0">
    <property type="taxonomic scope" value="Eukaryota"/>
</dbReference>
<evidence type="ECO:0000313" key="1">
    <source>
        <dbReference type="EMBL" id="EFI26681.1"/>
    </source>
</evidence>
<proteinExistence type="predicted"/>
<dbReference type="SUPFAM" id="SSF52047">
    <property type="entry name" value="RNI-like"/>
    <property type="match status" value="1"/>
</dbReference>
<dbReference type="OrthoDB" id="3026941at2759"/>
<dbReference type="Proteomes" id="UP000001861">
    <property type="component" value="Unassembled WGS sequence"/>
</dbReference>
<dbReference type="AlphaFoldDB" id="D6RQP4"/>
<evidence type="ECO:0000313" key="2">
    <source>
        <dbReference type="Proteomes" id="UP000001861"/>
    </source>
</evidence>
<dbReference type="GeneID" id="9380037"/>
<dbReference type="InterPro" id="IPR032675">
    <property type="entry name" value="LRR_dom_sf"/>
</dbReference>
<dbReference type="OMA" id="WRDINDP"/>
<protein>
    <recommendedName>
        <fullName evidence="3">F-box domain-containing protein</fullName>
    </recommendedName>
</protein>
<evidence type="ECO:0008006" key="3">
    <source>
        <dbReference type="Google" id="ProtNLM"/>
    </source>
</evidence>
<dbReference type="VEuPathDB" id="FungiDB:CC1G_15452"/>
<accession>D6RQP4</accession>
<dbReference type="InParanoid" id="D6RQP4"/>
<dbReference type="HOGENOM" id="CLU_624053_0_0_1"/>
<reference evidence="1 2" key="1">
    <citation type="journal article" date="2010" name="Proc. Natl. Acad. Sci. U.S.A.">
        <title>Insights into evolution of multicellular fungi from the assembled chromosomes of the mushroom Coprinopsis cinerea (Coprinus cinereus).</title>
        <authorList>
            <person name="Stajich J.E."/>
            <person name="Wilke S.K."/>
            <person name="Ahren D."/>
            <person name="Au C.H."/>
            <person name="Birren B.W."/>
            <person name="Borodovsky M."/>
            <person name="Burns C."/>
            <person name="Canback B."/>
            <person name="Casselton L.A."/>
            <person name="Cheng C.K."/>
            <person name="Deng J."/>
            <person name="Dietrich F.S."/>
            <person name="Fargo D.C."/>
            <person name="Farman M.L."/>
            <person name="Gathman A.C."/>
            <person name="Goldberg J."/>
            <person name="Guigo R."/>
            <person name="Hoegger P.J."/>
            <person name="Hooker J.B."/>
            <person name="Huggins A."/>
            <person name="James T.Y."/>
            <person name="Kamada T."/>
            <person name="Kilaru S."/>
            <person name="Kodira C."/>
            <person name="Kues U."/>
            <person name="Kupfer D."/>
            <person name="Kwan H.S."/>
            <person name="Lomsadze A."/>
            <person name="Li W."/>
            <person name="Lilly W.W."/>
            <person name="Ma L.J."/>
            <person name="Mackey A.J."/>
            <person name="Manning G."/>
            <person name="Martin F."/>
            <person name="Muraguchi H."/>
            <person name="Natvig D.O."/>
            <person name="Palmerini H."/>
            <person name="Ramesh M.A."/>
            <person name="Rehmeyer C.J."/>
            <person name="Roe B.A."/>
            <person name="Shenoy N."/>
            <person name="Stanke M."/>
            <person name="Ter-Hovhannisyan V."/>
            <person name="Tunlid A."/>
            <person name="Velagapudi R."/>
            <person name="Vision T.J."/>
            <person name="Zeng Q."/>
            <person name="Zolan M.E."/>
            <person name="Pukkila P.J."/>
        </authorList>
    </citation>
    <scope>NUCLEOTIDE SEQUENCE [LARGE SCALE GENOMIC DNA]</scope>
    <source>
        <strain evidence="2">Okayama-7 / 130 / ATCC MYA-4618 / FGSC 9003</strain>
    </source>
</reference>
<organism evidence="1 2">
    <name type="scientific">Coprinopsis cinerea (strain Okayama-7 / 130 / ATCC MYA-4618 / FGSC 9003)</name>
    <name type="common">Inky cap fungus</name>
    <name type="synonym">Hormographiella aspergillata</name>
    <dbReference type="NCBI Taxonomy" id="240176"/>
    <lineage>
        <taxon>Eukaryota</taxon>
        <taxon>Fungi</taxon>
        <taxon>Dikarya</taxon>
        <taxon>Basidiomycota</taxon>
        <taxon>Agaricomycotina</taxon>
        <taxon>Agaricomycetes</taxon>
        <taxon>Agaricomycetidae</taxon>
        <taxon>Agaricales</taxon>
        <taxon>Agaricineae</taxon>
        <taxon>Psathyrellaceae</taxon>
        <taxon>Coprinopsis</taxon>
    </lineage>
</organism>